<reference evidence="1" key="1">
    <citation type="submission" date="2018-05" db="EMBL/GenBank/DDBJ databases">
        <authorList>
            <person name="Lanie J.A."/>
            <person name="Ng W.-L."/>
            <person name="Kazmierczak K.M."/>
            <person name="Andrzejewski T.M."/>
            <person name="Davidsen T.M."/>
            <person name="Wayne K.J."/>
            <person name="Tettelin H."/>
            <person name="Glass J.I."/>
            <person name="Rusch D."/>
            <person name="Podicherti R."/>
            <person name="Tsui H.-C.T."/>
            <person name="Winkler M.E."/>
        </authorList>
    </citation>
    <scope>NUCLEOTIDE SEQUENCE</scope>
</reference>
<dbReference type="EMBL" id="UINC01101483">
    <property type="protein sequence ID" value="SVC62323.1"/>
    <property type="molecule type" value="Genomic_DNA"/>
</dbReference>
<organism evidence="1">
    <name type="scientific">marine metagenome</name>
    <dbReference type="NCBI Taxonomy" id="408172"/>
    <lineage>
        <taxon>unclassified sequences</taxon>
        <taxon>metagenomes</taxon>
        <taxon>ecological metagenomes</taxon>
    </lineage>
</organism>
<protein>
    <submittedName>
        <fullName evidence="1">Uncharacterized protein</fullName>
    </submittedName>
</protein>
<proteinExistence type="predicted"/>
<evidence type="ECO:0000313" key="1">
    <source>
        <dbReference type="EMBL" id="SVC62323.1"/>
    </source>
</evidence>
<gene>
    <name evidence="1" type="ORF">METZ01_LOCUS315177</name>
</gene>
<dbReference type="AlphaFoldDB" id="A0A382NM96"/>
<feature type="non-terminal residue" evidence="1">
    <location>
        <position position="318"/>
    </location>
</feature>
<sequence>MIDNEKVYDMLQFKHLMSKAYANDIKEFTIIRSGKEMNVTATINALPVEDQNIDYEQIFISYEDSLNGFFIPKEMTLLFKVKVLPIDDSFCFTGLTINEYDTTHVQLGECKTVLMVQEIAITDTTEVEILSGEHAAETGTILQETDEGRYDILLEDSTIVEGVDPSQVNRLEEQVYSGNYLYIKNVDYNLQTIQIYFQTDTEIAGFQFNINGINITSSSGGKAEESGFMLSSNQTTTLGFSLSGDIIRVGKGTLVELEFENYNISTDNDAAVAPFTCEAAVATFGCDYMWGSSTISTSCPETCRTVGKSTICIEDIVV</sequence>
<name>A0A382NM96_9ZZZZ</name>
<accession>A0A382NM96</accession>